<dbReference type="InterPro" id="IPR000683">
    <property type="entry name" value="Gfo/Idh/MocA-like_OxRdtase_N"/>
</dbReference>
<feature type="domain" description="GFO/IDH/MocA-like oxidoreductase" evidence="4">
    <location>
        <begin position="134"/>
        <end position="247"/>
    </location>
</feature>
<dbReference type="PANTHER" id="PTHR22604">
    <property type="entry name" value="OXIDOREDUCTASES"/>
    <property type="match status" value="1"/>
</dbReference>
<evidence type="ECO:0000259" key="3">
    <source>
        <dbReference type="Pfam" id="PF01408"/>
    </source>
</evidence>
<accession>A0A6J7KEI3</accession>
<dbReference type="Pfam" id="PF22725">
    <property type="entry name" value="GFO_IDH_MocA_C3"/>
    <property type="match status" value="1"/>
</dbReference>
<keyword evidence="2" id="KW-0560">Oxidoreductase</keyword>
<dbReference type="Pfam" id="PF01408">
    <property type="entry name" value="GFO_IDH_MocA"/>
    <property type="match status" value="1"/>
</dbReference>
<dbReference type="Gene3D" id="3.30.360.10">
    <property type="entry name" value="Dihydrodipicolinate Reductase, domain 2"/>
    <property type="match status" value="1"/>
</dbReference>
<dbReference type="EMBL" id="CAFBNE010000049">
    <property type="protein sequence ID" value="CAB4952384.1"/>
    <property type="molecule type" value="Genomic_DNA"/>
</dbReference>
<dbReference type="SUPFAM" id="SSF51735">
    <property type="entry name" value="NAD(P)-binding Rossmann-fold domains"/>
    <property type="match status" value="1"/>
</dbReference>
<dbReference type="AlphaFoldDB" id="A0A6J7KEI3"/>
<reference evidence="5" key="1">
    <citation type="submission" date="2020-05" db="EMBL/GenBank/DDBJ databases">
        <authorList>
            <person name="Chiriac C."/>
            <person name="Salcher M."/>
            <person name="Ghai R."/>
            <person name="Kavagutti S V."/>
        </authorList>
    </citation>
    <scope>NUCLEOTIDE SEQUENCE</scope>
</reference>
<dbReference type="Gene3D" id="3.40.50.720">
    <property type="entry name" value="NAD(P)-binding Rossmann-like Domain"/>
    <property type="match status" value="1"/>
</dbReference>
<feature type="domain" description="Gfo/Idh/MocA-like oxidoreductase N-terminal" evidence="3">
    <location>
        <begin position="9"/>
        <end position="121"/>
    </location>
</feature>
<dbReference type="GO" id="GO:0000166">
    <property type="term" value="F:nucleotide binding"/>
    <property type="evidence" value="ECO:0007669"/>
    <property type="project" value="InterPro"/>
</dbReference>
<protein>
    <submittedName>
        <fullName evidence="5">Unannotated protein</fullName>
    </submittedName>
</protein>
<dbReference type="PANTHER" id="PTHR22604:SF105">
    <property type="entry name" value="TRANS-1,2-DIHYDROBENZENE-1,2-DIOL DEHYDROGENASE"/>
    <property type="match status" value="1"/>
</dbReference>
<evidence type="ECO:0000259" key="4">
    <source>
        <dbReference type="Pfam" id="PF22725"/>
    </source>
</evidence>
<dbReference type="InterPro" id="IPR036291">
    <property type="entry name" value="NAD(P)-bd_dom_sf"/>
</dbReference>
<sequence length="352" mass="38206">MSRLRWGLLSTARINERIIDAVHRSDRSELVAVASRDAQRAKAYAERHDSPSSYGTYEELANSSEVDAVYISLPNHLHAEWAVRLCEAGKHVLCEKPLTLSLVNVDRMAQAAQEAGVVLQEASATRFHRQTSDIAQIVSSGRLGRIVFCHATFEFTLPAVADIRLNTDMGGGAMWDVGCYPVAFFQAVLRENPISAYARAVIGPTGIDLAFSGFLGYESGTAVQFTVSMATPMARSARIVGELGSLELDQPWLTNMGAPTTVRQQLMRSAAGAGTFGDDPDQLEVSTWDYGPSDVYFDEVRGFEELVLDGAQSPCTLSDSRMNVQVIMALHEAARTGREVSIGSPSPAYGQP</sequence>
<dbReference type="InterPro" id="IPR055170">
    <property type="entry name" value="GFO_IDH_MocA-like_dom"/>
</dbReference>
<gene>
    <name evidence="5" type="ORF">UFOPK3772_01634</name>
</gene>
<dbReference type="InterPro" id="IPR050984">
    <property type="entry name" value="Gfo/Idh/MocA_domain"/>
</dbReference>
<evidence type="ECO:0000256" key="2">
    <source>
        <dbReference type="ARBA" id="ARBA00023002"/>
    </source>
</evidence>
<dbReference type="GO" id="GO:0016491">
    <property type="term" value="F:oxidoreductase activity"/>
    <property type="evidence" value="ECO:0007669"/>
    <property type="project" value="UniProtKB-KW"/>
</dbReference>
<comment type="similarity">
    <text evidence="1">Belongs to the Gfo/Idh/MocA family.</text>
</comment>
<name>A0A6J7KEI3_9ZZZZ</name>
<organism evidence="5">
    <name type="scientific">freshwater metagenome</name>
    <dbReference type="NCBI Taxonomy" id="449393"/>
    <lineage>
        <taxon>unclassified sequences</taxon>
        <taxon>metagenomes</taxon>
        <taxon>ecological metagenomes</taxon>
    </lineage>
</organism>
<proteinExistence type="inferred from homology"/>
<evidence type="ECO:0000313" key="5">
    <source>
        <dbReference type="EMBL" id="CAB4952384.1"/>
    </source>
</evidence>
<dbReference type="SUPFAM" id="SSF55347">
    <property type="entry name" value="Glyceraldehyde-3-phosphate dehydrogenase-like, C-terminal domain"/>
    <property type="match status" value="1"/>
</dbReference>
<evidence type="ECO:0000256" key="1">
    <source>
        <dbReference type="ARBA" id="ARBA00010928"/>
    </source>
</evidence>